<name>A0A6D2JH09_9BRAS</name>
<protein>
    <submittedName>
        <fullName evidence="2">Uncharacterized protein</fullName>
    </submittedName>
</protein>
<organism evidence="2 3">
    <name type="scientific">Microthlaspi erraticum</name>
    <dbReference type="NCBI Taxonomy" id="1685480"/>
    <lineage>
        <taxon>Eukaryota</taxon>
        <taxon>Viridiplantae</taxon>
        <taxon>Streptophyta</taxon>
        <taxon>Embryophyta</taxon>
        <taxon>Tracheophyta</taxon>
        <taxon>Spermatophyta</taxon>
        <taxon>Magnoliopsida</taxon>
        <taxon>eudicotyledons</taxon>
        <taxon>Gunneridae</taxon>
        <taxon>Pentapetalae</taxon>
        <taxon>rosids</taxon>
        <taxon>malvids</taxon>
        <taxon>Brassicales</taxon>
        <taxon>Brassicaceae</taxon>
        <taxon>Coluteocarpeae</taxon>
        <taxon>Microthlaspi</taxon>
    </lineage>
</organism>
<keyword evidence="1" id="KW-0732">Signal</keyword>
<keyword evidence="3" id="KW-1185">Reference proteome</keyword>
<sequence>MKLWSQRLSFLIIVIFLFAGLRLSAGGRRLPSTTTAEAFHEQLWRSRFDGGRSLPEVSSREKYNQIYGVSLRLVPEGPNPLHNK</sequence>
<accession>A0A6D2JH09</accession>
<dbReference type="EMBL" id="CACVBM020001203">
    <property type="protein sequence ID" value="CAA7038999.1"/>
    <property type="molecule type" value="Genomic_DNA"/>
</dbReference>
<gene>
    <name evidence="2" type="ORF">MERR_LOCUS26234</name>
</gene>
<dbReference type="AlphaFoldDB" id="A0A6D2JH09"/>
<feature type="signal peptide" evidence="1">
    <location>
        <begin position="1"/>
        <end position="26"/>
    </location>
</feature>
<comment type="caution">
    <text evidence="2">The sequence shown here is derived from an EMBL/GenBank/DDBJ whole genome shotgun (WGS) entry which is preliminary data.</text>
</comment>
<evidence type="ECO:0000313" key="3">
    <source>
        <dbReference type="Proteomes" id="UP000467841"/>
    </source>
</evidence>
<feature type="chain" id="PRO_5025683624" evidence="1">
    <location>
        <begin position="27"/>
        <end position="84"/>
    </location>
</feature>
<dbReference type="PANTHER" id="PTHR35472">
    <property type="match status" value="1"/>
</dbReference>
<dbReference type="OrthoDB" id="663321at2759"/>
<dbReference type="PANTHER" id="PTHR35472:SF4">
    <property type="entry name" value="DUF19 DOMAIN-CONTAINING PROTEIN"/>
    <property type="match status" value="1"/>
</dbReference>
<evidence type="ECO:0000256" key="1">
    <source>
        <dbReference type="SAM" id="SignalP"/>
    </source>
</evidence>
<evidence type="ECO:0000313" key="2">
    <source>
        <dbReference type="EMBL" id="CAA7038999.1"/>
    </source>
</evidence>
<dbReference type="InterPro" id="IPR055317">
    <property type="entry name" value="CLE14-like"/>
</dbReference>
<proteinExistence type="predicted"/>
<reference evidence="2" key="1">
    <citation type="submission" date="2020-01" db="EMBL/GenBank/DDBJ databases">
        <authorList>
            <person name="Mishra B."/>
        </authorList>
    </citation>
    <scope>NUCLEOTIDE SEQUENCE [LARGE SCALE GENOMIC DNA]</scope>
</reference>
<dbReference type="Proteomes" id="UP000467841">
    <property type="component" value="Unassembled WGS sequence"/>
</dbReference>